<dbReference type="Proteomes" id="UP001594351">
    <property type="component" value="Unassembled WGS sequence"/>
</dbReference>
<evidence type="ECO:0000313" key="1">
    <source>
        <dbReference type="EMBL" id="MFC1853876.1"/>
    </source>
</evidence>
<keyword evidence="2" id="KW-1185">Reference proteome</keyword>
<accession>A0ABV6Z689</accession>
<dbReference type="EMBL" id="JBHPBY010000632">
    <property type="protein sequence ID" value="MFC1853876.1"/>
    <property type="molecule type" value="Genomic_DNA"/>
</dbReference>
<name>A0ABV6Z689_UNCC1</name>
<protein>
    <submittedName>
        <fullName evidence="1">Uncharacterized protein</fullName>
    </submittedName>
</protein>
<comment type="caution">
    <text evidence="1">The sequence shown here is derived from an EMBL/GenBank/DDBJ whole genome shotgun (WGS) entry which is preliminary data.</text>
</comment>
<gene>
    <name evidence="1" type="ORF">ACFL27_27135</name>
</gene>
<proteinExistence type="predicted"/>
<sequence>MARLINRDKLIRVLKYLYGLRDPKIQAYLLSYGLDNGELRKGWSLFLKATGCHVDISGSPILIEDSDLLKKLDDWENKWFPIIRATLTANYPVIHDAIFLNLHQSRGKELILTVRTLLERIKALGEDDGTPDAQKAFQLIEKRGCTPDIRQQAHDLLRTIEELDLTSTTPTENKKEHNKDVNSVWEWYKEWAAIARIAVPSKRLRNKLGI</sequence>
<evidence type="ECO:0000313" key="2">
    <source>
        <dbReference type="Proteomes" id="UP001594351"/>
    </source>
</evidence>
<reference evidence="1 2" key="1">
    <citation type="submission" date="2024-09" db="EMBL/GenBank/DDBJ databases">
        <title>Laminarin stimulates single cell rates of sulfate reduction while oxygen inhibits transcriptomic activity in coastal marine sediment.</title>
        <authorList>
            <person name="Lindsay M."/>
            <person name="Orcutt B."/>
            <person name="Emerson D."/>
            <person name="Stepanauskas R."/>
            <person name="D'Angelo T."/>
        </authorList>
    </citation>
    <scope>NUCLEOTIDE SEQUENCE [LARGE SCALE GENOMIC DNA]</scope>
    <source>
        <strain evidence="1">SAG AM-311-K15</strain>
    </source>
</reference>
<organism evidence="1 2">
    <name type="scientific">candidate division CSSED10-310 bacterium</name>
    <dbReference type="NCBI Taxonomy" id="2855610"/>
    <lineage>
        <taxon>Bacteria</taxon>
        <taxon>Bacteria division CSSED10-310</taxon>
    </lineage>
</organism>